<dbReference type="InterPro" id="IPR036388">
    <property type="entry name" value="WH-like_DNA-bd_sf"/>
</dbReference>
<dbReference type="PROSITE" id="PS50931">
    <property type="entry name" value="HTH_LYSR"/>
    <property type="match status" value="1"/>
</dbReference>
<dbReference type="Gene3D" id="3.40.190.10">
    <property type="entry name" value="Periplasmic binding protein-like II"/>
    <property type="match status" value="2"/>
</dbReference>
<protein>
    <submittedName>
        <fullName evidence="6">Transcriptional regulator GcvA</fullName>
    </submittedName>
</protein>
<comment type="caution">
    <text evidence="6">The sequence shown here is derived from an EMBL/GenBank/DDBJ whole genome shotgun (WGS) entry which is preliminary data.</text>
</comment>
<accession>A0ABW8Z1X9</accession>
<evidence type="ECO:0000256" key="4">
    <source>
        <dbReference type="ARBA" id="ARBA00023163"/>
    </source>
</evidence>
<gene>
    <name evidence="6" type="primary">gcvA</name>
    <name evidence="6" type="ORF">PQR63_01765</name>
</gene>
<dbReference type="InterPro" id="IPR000847">
    <property type="entry name" value="LysR_HTH_N"/>
</dbReference>
<dbReference type="Pfam" id="PF00126">
    <property type="entry name" value="HTH_1"/>
    <property type="match status" value="1"/>
</dbReference>
<dbReference type="SUPFAM" id="SSF46785">
    <property type="entry name" value="Winged helix' DNA-binding domain"/>
    <property type="match status" value="1"/>
</dbReference>
<keyword evidence="3" id="KW-0238">DNA-binding</keyword>
<dbReference type="CDD" id="cd08432">
    <property type="entry name" value="PBP2_GcdR_TrpI_HvrB_AmpR_like"/>
    <property type="match status" value="1"/>
</dbReference>
<evidence type="ECO:0000259" key="5">
    <source>
        <dbReference type="PROSITE" id="PS50931"/>
    </source>
</evidence>
<dbReference type="Gene3D" id="1.10.10.10">
    <property type="entry name" value="Winged helix-like DNA-binding domain superfamily/Winged helix DNA-binding domain"/>
    <property type="match status" value="1"/>
</dbReference>
<dbReference type="Proteomes" id="UP001629214">
    <property type="component" value="Unassembled WGS sequence"/>
</dbReference>
<dbReference type="InterPro" id="IPR036390">
    <property type="entry name" value="WH_DNA-bd_sf"/>
</dbReference>
<keyword evidence="4" id="KW-0804">Transcription</keyword>
<dbReference type="EMBL" id="JAQQFR010000001">
    <property type="protein sequence ID" value="MFL9877092.1"/>
    <property type="molecule type" value="Genomic_DNA"/>
</dbReference>
<reference evidence="6 7" key="1">
    <citation type="journal article" date="2024" name="Chem. Sci.">
        <title>Discovery of megapolipeptins by genome mining of a Burkholderiales bacteria collection.</title>
        <authorList>
            <person name="Paulo B.S."/>
            <person name="Recchia M.J.J."/>
            <person name="Lee S."/>
            <person name="Fergusson C.H."/>
            <person name="Romanowski S.B."/>
            <person name="Hernandez A."/>
            <person name="Krull N."/>
            <person name="Liu D.Y."/>
            <person name="Cavanagh H."/>
            <person name="Bos A."/>
            <person name="Gray C.A."/>
            <person name="Murphy B.T."/>
            <person name="Linington R.G."/>
            <person name="Eustaquio A.S."/>
        </authorList>
    </citation>
    <scope>NUCLEOTIDE SEQUENCE [LARGE SCALE GENOMIC DNA]</scope>
    <source>
        <strain evidence="6 7">RL21-008-BIB-B</strain>
    </source>
</reference>
<dbReference type="PANTHER" id="PTHR30537">
    <property type="entry name" value="HTH-TYPE TRANSCRIPTIONAL REGULATOR"/>
    <property type="match status" value="1"/>
</dbReference>
<evidence type="ECO:0000313" key="6">
    <source>
        <dbReference type="EMBL" id="MFL9877092.1"/>
    </source>
</evidence>
<dbReference type="RefSeq" id="WP_408165103.1">
    <property type="nucleotide sequence ID" value="NZ_JAQQFR010000001.1"/>
</dbReference>
<dbReference type="SUPFAM" id="SSF53850">
    <property type="entry name" value="Periplasmic binding protein-like II"/>
    <property type="match status" value="1"/>
</dbReference>
<organism evidence="6 7">
    <name type="scientific">Herbaspirillum rhizosphaerae</name>
    <dbReference type="NCBI Taxonomy" id="346179"/>
    <lineage>
        <taxon>Bacteria</taxon>
        <taxon>Pseudomonadati</taxon>
        <taxon>Pseudomonadota</taxon>
        <taxon>Betaproteobacteria</taxon>
        <taxon>Burkholderiales</taxon>
        <taxon>Oxalobacteraceae</taxon>
        <taxon>Herbaspirillum</taxon>
    </lineage>
</organism>
<evidence type="ECO:0000256" key="3">
    <source>
        <dbReference type="ARBA" id="ARBA00023125"/>
    </source>
</evidence>
<dbReference type="NCBIfam" id="NF008352">
    <property type="entry name" value="PRK11139.1"/>
    <property type="match status" value="1"/>
</dbReference>
<evidence type="ECO:0000313" key="7">
    <source>
        <dbReference type="Proteomes" id="UP001629214"/>
    </source>
</evidence>
<evidence type="ECO:0000256" key="1">
    <source>
        <dbReference type="ARBA" id="ARBA00009437"/>
    </source>
</evidence>
<dbReference type="PRINTS" id="PR00039">
    <property type="entry name" value="HTHLYSR"/>
</dbReference>
<name>A0ABW8Z1X9_9BURK</name>
<sequence>MVDFRKLPNLAALRAFEAAARHESFSRAAEEIHVTPGAISHQIRALEEELGLLLFTRNGKRIAITESGQRFAAAIRKSLGEIATATAALQEQNRQQRLVVSSPPSFASRWLAPRLWKFVDRHPGIEVVLQSSSHLNDLARDGIDVGLRFGVGNYPGLKSEKILEEFYYPVASPHYRQGRLPSSPQQLRDCVLLRMDGLQESWLPWFALAGLDLPDPAGGLVTEDSSLTLRAAADGAGVALTRHAIASQEIAAGELVRLFDIALLSDRAYYFVTVPDVAIKPQVQHFRTWLEEEIALFKAHSRWPGRVSN</sequence>
<comment type="similarity">
    <text evidence="1">Belongs to the LysR transcriptional regulatory family.</text>
</comment>
<dbReference type="InterPro" id="IPR058163">
    <property type="entry name" value="LysR-type_TF_proteobact-type"/>
</dbReference>
<evidence type="ECO:0000256" key="2">
    <source>
        <dbReference type="ARBA" id="ARBA00023015"/>
    </source>
</evidence>
<proteinExistence type="inferred from homology"/>
<keyword evidence="7" id="KW-1185">Reference proteome</keyword>
<dbReference type="PANTHER" id="PTHR30537:SF79">
    <property type="entry name" value="TRANSCRIPTIONAL REGULATOR-RELATED"/>
    <property type="match status" value="1"/>
</dbReference>
<dbReference type="InterPro" id="IPR005119">
    <property type="entry name" value="LysR_subst-bd"/>
</dbReference>
<keyword evidence="2" id="KW-0805">Transcription regulation</keyword>
<feature type="domain" description="HTH lysR-type" evidence="5">
    <location>
        <begin position="8"/>
        <end position="65"/>
    </location>
</feature>
<dbReference type="Pfam" id="PF03466">
    <property type="entry name" value="LysR_substrate"/>
    <property type="match status" value="1"/>
</dbReference>